<dbReference type="Proteomes" id="UP001176961">
    <property type="component" value="Unassembled WGS sequence"/>
</dbReference>
<accession>A0AA36H173</accession>
<dbReference type="PRINTS" id="PR00114">
    <property type="entry name" value="STPHPHTASE"/>
</dbReference>
<evidence type="ECO:0000256" key="12">
    <source>
        <dbReference type="RuleBase" id="RU004273"/>
    </source>
</evidence>
<evidence type="ECO:0000259" key="13">
    <source>
        <dbReference type="PROSITE" id="PS00125"/>
    </source>
</evidence>
<reference evidence="14" key="1">
    <citation type="submission" date="2023-07" db="EMBL/GenBank/DDBJ databases">
        <authorList>
            <consortium name="CYATHOMIX"/>
        </authorList>
    </citation>
    <scope>NUCLEOTIDE SEQUENCE</scope>
    <source>
        <strain evidence="14">N/A</strain>
    </source>
</reference>
<dbReference type="GO" id="GO:0018991">
    <property type="term" value="P:egg-laying behavior"/>
    <property type="evidence" value="ECO:0007669"/>
    <property type="project" value="UniProtKB-ARBA"/>
</dbReference>
<dbReference type="PROSITE" id="PS00125">
    <property type="entry name" value="SER_THR_PHOSPHATASE"/>
    <property type="match status" value="1"/>
</dbReference>
<dbReference type="Pfam" id="PF16891">
    <property type="entry name" value="STPPase_N"/>
    <property type="match status" value="1"/>
</dbReference>
<dbReference type="InterPro" id="IPR050341">
    <property type="entry name" value="PP1_catalytic_subunit"/>
</dbReference>
<protein>
    <recommendedName>
        <fullName evidence="12">Serine/threonine-protein phosphatase</fullName>
        <ecNumber evidence="12">3.1.3.16</ecNumber>
    </recommendedName>
</protein>
<evidence type="ECO:0000256" key="6">
    <source>
        <dbReference type="ARBA" id="ARBA00022912"/>
    </source>
</evidence>
<comment type="similarity">
    <text evidence="2 12">Belongs to the PPP phosphatase family.</text>
</comment>
<dbReference type="GO" id="GO:0005737">
    <property type="term" value="C:cytoplasm"/>
    <property type="evidence" value="ECO:0007669"/>
    <property type="project" value="TreeGrafter"/>
</dbReference>
<dbReference type="FunFam" id="3.60.21.10:FF:000026">
    <property type="entry name" value="Serine/threonine-protein phosphatase"/>
    <property type="match status" value="1"/>
</dbReference>
<dbReference type="InterPro" id="IPR029052">
    <property type="entry name" value="Metallo-depent_PP-like"/>
</dbReference>
<comment type="catalytic activity">
    <reaction evidence="9">
        <text>O-phospho-L-seryl-[protein] + H2O = L-seryl-[protein] + phosphate</text>
        <dbReference type="Rhea" id="RHEA:20629"/>
        <dbReference type="Rhea" id="RHEA-COMP:9863"/>
        <dbReference type="Rhea" id="RHEA-COMP:11604"/>
        <dbReference type="ChEBI" id="CHEBI:15377"/>
        <dbReference type="ChEBI" id="CHEBI:29999"/>
        <dbReference type="ChEBI" id="CHEBI:43474"/>
        <dbReference type="ChEBI" id="CHEBI:83421"/>
        <dbReference type="EC" id="3.1.3.16"/>
    </reaction>
</comment>
<feature type="domain" description="Serine/threonine specific protein phosphatases" evidence="13">
    <location>
        <begin position="130"/>
        <end position="135"/>
    </location>
</feature>
<comment type="function">
    <text evidence="11">Probable phosphatase which plays a redundant role with gsp-4 in spermatogenesis by regulating sister chromatid segregation during meiosis. In addition, involved in sperm motility by controlling the dynamic disassembly of major sperm proteins (MSP) in the spermatozoan pseudopodium.</text>
</comment>
<evidence type="ECO:0000256" key="8">
    <source>
        <dbReference type="ARBA" id="ARBA00037818"/>
    </source>
</evidence>
<dbReference type="GO" id="GO:0000785">
    <property type="term" value="C:chromatin"/>
    <property type="evidence" value="ECO:0007669"/>
    <property type="project" value="UniProtKB-ARBA"/>
</dbReference>
<dbReference type="PANTHER" id="PTHR11668">
    <property type="entry name" value="SERINE/THREONINE PROTEIN PHOSPHATASE"/>
    <property type="match status" value="1"/>
</dbReference>
<dbReference type="GO" id="GO:0007060">
    <property type="term" value="P:male meiosis chromosome segregation"/>
    <property type="evidence" value="ECO:0007669"/>
    <property type="project" value="UniProtKB-ARBA"/>
</dbReference>
<gene>
    <name evidence="14" type="ORF">CYNAS_LOCUS14153</name>
</gene>
<comment type="caution">
    <text evidence="14">The sequence shown here is derived from an EMBL/GenBank/DDBJ whole genome shotgun (WGS) entry which is preliminary data.</text>
</comment>
<comment type="subcellular location">
    <subcellularLocation>
        <location evidence="8">Cell projection</location>
        <location evidence="8">Pseudopodium</location>
    </subcellularLocation>
    <subcellularLocation>
        <location evidence="1">Chromosome</location>
    </subcellularLocation>
</comment>
<evidence type="ECO:0000256" key="4">
    <source>
        <dbReference type="ARBA" id="ARBA00022723"/>
    </source>
</evidence>
<evidence type="ECO:0000256" key="10">
    <source>
        <dbReference type="ARBA" id="ARBA00048336"/>
    </source>
</evidence>
<evidence type="ECO:0000256" key="9">
    <source>
        <dbReference type="ARBA" id="ARBA00047761"/>
    </source>
</evidence>
<evidence type="ECO:0000256" key="1">
    <source>
        <dbReference type="ARBA" id="ARBA00004286"/>
    </source>
</evidence>
<dbReference type="InterPro" id="IPR006186">
    <property type="entry name" value="Ser/Thr-sp_prot-phosphatase"/>
</dbReference>
<evidence type="ECO:0000256" key="3">
    <source>
        <dbReference type="ARBA" id="ARBA00022454"/>
    </source>
</evidence>
<keyword evidence="15" id="KW-1185">Reference proteome</keyword>
<keyword evidence="5 12" id="KW-0378">Hydrolase</keyword>
<evidence type="ECO:0000313" key="14">
    <source>
        <dbReference type="EMBL" id="CAJ0602170.1"/>
    </source>
</evidence>
<dbReference type="PANTHER" id="PTHR11668:SF199">
    <property type="entry name" value="SERINE_THREONINE-PROTEIN PHOSPHATASE"/>
    <property type="match status" value="1"/>
</dbReference>
<evidence type="ECO:0000256" key="7">
    <source>
        <dbReference type="ARBA" id="ARBA00023211"/>
    </source>
</evidence>
<dbReference type="InterPro" id="IPR031675">
    <property type="entry name" value="STPPase_N"/>
</dbReference>
<dbReference type="SMART" id="SM00156">
    <property type="entry name" value="PP2Ac"/>
    <property type="match status" value="1"/>
</dbReference>
<sequence length="336" mass="37761">MDQASAQDKSQKSTNFDTDSMLARMVDIGKPGAGFTTKIGEQEIMDLTVAAKQLFTSQPMMLECNVPLNVCGDIHGQLSDLIRLFDMVGWPPTVNYLFLGDYIDRGRWSIETIMLLLLIKLKYPENFLLLRGNHETVIVNRIYGFYEDLIRRFATPRLFNSFQDVFAMMPLSALISNRILCMHGGLSPQLLSADSIEILNKIVRPIADPPNPSLPLDLLWADPDINTKQFKFSIRGVSCTFGPDVLQTVLQKYGLDLVVRAHQVVQDGYEFFSNRKLVTIFSAPHYCGQFDNAAAVMTISPELQCSFKVLRPQFPGRSIKTAEPRDVTVYGGVPKK</sequence>
<dbReference type="Gene3D" id="3.60.21.10">
    <property type="match status" value="1"/>
</dbReference>
<dbReference type="GO" id="GO:0004722">
    <property type="term" value="F:protein serine/threonine phosphatase activity"/>
    <property type="evidence" value="ECO:0007669"/>
    <property type="project" value="UniProtKB-EC"/>
</dbReference>
<dbReference type="GO" id="GO:0031143">
    <property type="term" value="C:pseudopodium"/>
    <property type="evidence" value="ECO:0007669"/>
    <property type="project" value="UniProtKB-SubCell"/>
</dbReference>
<dbReference type="EC" id="3.1.3.16" evidence="12"/>
<dbReference type="GO" id="GO:0097723">
    <property type="term" value="P:amoeboid sperm motility"/>
    <property type="evidence" value="ECO:0007669"/>
    <property type="project" value="UniProtKB-ARBA"/>
</dbReference>
<evidence type="ECO:0000256" key="11">
    <source>
        <dbReference type="ARBA" id="ARBA00054219"/>
    </source>
</evidence>
<dbReference type="SUPFAM" id="SSF56300">
    <property type="entry name" value="Metallo-dependent phosphatases"/>
    <property type="match status" value="1"/>
</dbReference>
<dbReference type="GO" id="GO:0005634">
    <property type="term" value="C:nucleus"/>
    <property type="evidence" value="ECO:0007669"/>
    <property type="project" value="TreeGrafter"/>
</dbReference>
<dbReference type="GO" id="GO:0031272">
    <property type="term" value="P:regulation of pseudopodium assembly"/>
    <property type="evidence" value="ECO:0007669"/>
    <property type="project" value="UniProtKB-ARBA"/>
</dbReference>
<evidence type="ECO:0000256" key="5">
    <source>
        <dbReference type="ARBA" id="ARBA00022801"/>
    </source>
</evidence>
<dbReference type="InterPro" id="IPR004843">
    <property type="entry name" value="Calcineurin-like_PHP"/>
</dbReference>
<dbReference type="GO" id="GO:0046872">
    <property type="term" value="F:metal ion binding"/>
    <property type="evidence" value="ECO:0007669"/>
    <property type="project" value="UniProtKB-KW"/>
</dbReference>
<dbReference type="AlphaFoldDB" id="A0AA36H173"/>
<organism evidence="14 15">
    <name type="scientific">Cylicocyclus nassatus</name>
    <name type="common">Nematode worm</name>
    <dbReference type="NCBI Taxonomy" id="53992"/>
    <lineage>
        <taxon>Eukaryota</taxon>
        <taxon>Metazoa</taxon>
        <taxon>Ecdysozoa</taxon>
        <taxon>Nematoda</taxon>
        <taxon>Chromadorea</taxon>
        <taxon>Rhabditida</taxon>
        <taxon>Rhabditina</taxon>
        <taxon>Rhabditomorpha</taxon>
        <taxon>Strongyloidea</taxon>
        <taxon>Strongylidae</taxon>
        <taxon>Cylicocyclus</taxon>
    </lineage>
</organism>
<evidence type="ECO:0000313" key="15">
    <source>
        <dbReference type="Proteomes" id="UP001176961"/>
    </source>
</evidence>
<comment type="catalytic activity">
    <reaction evidence="10 12">
        <text>O-phospho-L-threonyl-[protein] + H2O = L-threonyl-[protein] + phosphate</text>
        <dbReference type="Rhea" id="RHEA:47004"/>
        <dbReference type="Rhea" id="RHEA-COMP:11060"/>
        <dbReference type="Rhea" id="RHEA-COMP:11605"/>
        <dbReference type="ChEBI" id="CHEBI:15377"/>
        <dbReference type="ChEBI" id="CHEBI:30013"/>
        <dbReference type="ChEBI" id="CHEBI:43474"/>
        <dbReference type="ChEBI" id="CHEBI:61977"/>
        <dbReference type="EC" id="3.1.3.16"/>
    </reaction>
</comment>
<keyword evidence="6" id="KW-0904">Protein phosphatase</keyword>
<evidence type="ECO:0000256" key="2">
    <source>
        <dbReference type="ARBA" id="ARBA00008294"/>
    </source>
</evidence>
<proteinExistence type="inferred from homology"/>
<keyword evidence="3" id="KW-0158">Chromosome</keyword>
<dbReference type="Pfam" id="PF00149">
    <property type="entry name" value="Metallophos"/>
    <property type="match status" value="1"/>
</dbReference>
<name>A0AA36H173_CYLNA</name>
<dbReference type="EMBL" id="CATQJL010000305">
    <property type="protein sequence ID" value="CAJ0602170.1"/>
    <property type="molecule type" value="Genomic_DNA"/>
</dbReference>
<keyword evidence="7" id="KW-0464">Manganese</keyword>
<keyword evidence="4" id="KW-0479">Metal-binding</keyword>